<comment type="subcellular location">
    <subcellularLocation>
        <location evidence="1">Membrane</location>
        <topology evidence="1">Multi-pass membrane protein</topology>
    </subcellularLocation>
</comment>
<dbReference type="InterPro" id="IPR045863">
    <property type="entry name" value="CorA_TM1_TM2"/>
</dbReference>
<dbReference type="AlphaFoldDB" id="A0A4Z1HRB6"/>
<name>A0A4Z1HRB6_9HELO</name>
<evidence type="ECO:0000313" key="6">
    <source>
        <dbReference type="EMBL" id="TGO51361.1"/>
    </source>
</evidence>
<evidence type="ECO:0000256" key="5">
    <source>
        <dbReference type="SAM" id="Phobius"/>
    </source>
</evidence>
<keyword evidence="4 5" id="KW-0472">Membrane</keyword>
<keyword evidence="3 5" id="KW-1133">Transmembrane helix</keyword>
<feature type="transmembrane region" description="Helical" evidence="5">
    <location>
        <begin position="456"/>
        <end position="479"/>
    </location>
</feature>
<dbReference type="SUPFAM" id="SSF144083">
    <property type="entry name" value="Magnesium transport protein CorA, transmembrane region"/>
    <property type="match status" value="1"/>
</dbReference>
<dbReference type="Gene3D" id="1.20.58.340">
    <property type="entry name" value="Magnesium transport protein CorA, transmembrane region"/>
    <property type="match status" value="1"/>
</dbReference>
<reference evidence="6 7" key="1">
    <citation type="submission" date="2017-12" db="EMBL/GenBank/DDBJ databases">
        <title>Comparative genomics of Botrytis spp.</title>
        <authorList>
            <person name="Valero-Jimenez C.A."/>
            <person name="Tapia P."/>
            <person name="Veloso J."/>
            <person name="Silva-Moreno E."/>
            <person name="Staats M."/>
            <person name="Valdes J.H."/>
            <person name="Van Kan J.A.L."/>
        </authorList>
    </citation>
    <scope>NUCLEOTIDE SEQUENCE [LARGE SCALE GENOMIC DNA]</scope>
    <source>
        <strain evidence="6 7">MUCL2120</strain>
    </source>
</reference>
<comment type="caution">
    <text evidence="6">The sequence shown here is derived from an EMBL/GenBank/DDBJ whole genome shotgun (WGS) entry which is preliminary data.</text>
</comment>
<evidence type="ECO:0000256" key="1">
    <source>
        <dbReference type="ARBA" id="ARBA00004141"/>
    </source>
</evidence>
<dbReference type="Pfam" id="PF01544">
    <property type="entry name" value="CorA"/>
    <property type="match status" value="1"/>
</dbReference>
<dbReference type="InterPro" id="IPR002523">
    <property type="entry name" value="MgTranspt_CorA/ZnTranspt_ZntB"/>
</dbReference>
<dbReference type="GO" id="GO:0046873">
    <property type="term" value="F:metal ion transmembrane transporter activity"/>
    <property type="evidence" value="ECO:0007669"/>
    <property type="project" value="InterPro"/>
</dbReference>
<evidence type="ECO:0000256" key="2">
    <source>
        <dbReference type="ARBA" id="ARBA00022692"/>
    </source>
</evidence>
<dbReference type="Proteomes" id="UP000297452">
    <property type="component" value="Unassembled WGS sequence"/>
</dbReference>
<organism evidence="6 7">
    <name type="scientific">Botryotinia narcissicola</name>
    <dbReference type="NCBI Taxonomy" id="278944"/>
    <lineage>
        <taxon>Eukaryota</taxon>
        <taxon>Fungi</taxon>
        <taxon>Dikarya</taxon>
        <taxon>Ascomycota</taxon>
        <taxon>Pezizomycotina</taxon>
        <taxon>Leotiomycetes</taxon>
        <taxon>Helotiales</taxon>
        <taxon>Sclerotiniaceae</taxon>
        <taxon>Botryotinia</taxon>
    </lineage>
</organism>
<feature type="transmembrane region" description="Helical" evidence="5">
    <location>
        <begin position="485"/>
        <end position="508"/>
    </location>
</feature>
<accession>A0A4Z1HRB6</accession>
<gene>
    <name evidence="6" type="ORF">BOTNAR_0359g00110</name>
</gene>
<protein>
    <submittedName>
        <fullName evidence="6">Uncharacterized protein</fullName>
    </submittedName>
</protein>
<keyword evidence="7" id="KW-1185">Reference proteome</keyword>
<dbReference type="GO" id="GO:0016020">
    <property type="term" value="C:membrane"/>
    <property type="evidence" value="ECO:0007669"/>
    <property type="project" value="UniProtKB-SubCell"/>
</dbReference>
<dbReference type="OrthoDB" id="3231000at2759"/>
<evidence type="ECO:0000313" key="7">
    <source>
        <dbReference type="Proteomes" id="UP000297452"/>
    </source>
</evidence>
<dbReference type="EMBL" id="PQXJ01000359">
    <property type="protein sequence ID" value="TGO51361.1"/>
    <property type="molecule type" value="Genomic_DNA"/>
</dbReference>
<keyword evidence="2 5" id="KW-0812">Transmembrane</keyword>
<evidence type="ECO:0000256" key="3">
    <source>
        <dbReference type="ARBA" id="ARBA00022989"/>
    </source>
</evidence>
<proteinExistence type="predicted"/>
<evidence type="ECO:0000256" key="4">
    <source>
        <dbReference type="ARBA" id="ARBA00023136"/>
    </source>
</evidence>
<sequence>MFTAASCNIQSDVLHHSKLNGKIAIYPGNDYDDLADFLQQLPSYENSPHESRSSEPFLITYNLEMPGAPFTAFECNTQGIERFKKHEQKSTQKARIVFLRGFPDADWLRAVFMVYGVDPAFYQRHLLFPVGNGMNVHSTPLLPSYMKNIFRLNITSICELERKISSTPEDIEDLRAAAATELRRYHISLKSNALIGDSVVRNFSILSRRFSVIEQTISICINKTADSWNAMIWMDNARDLSNSIPGPWCPEDNTNPWETYMLPILQHRDYLSLCNDRSQEAIPPALIQPWEANQNACLLPFQYGRFLDKEILYHDALYAISDVFRLSAASEAKFLNIINDVINHELEVSKNLNKASMVNLQYLRRLIDNHIDGIKETVLVLSSQDQFAWPRAGPGTNQHGVADGMRGLLLNDFLHLSQRAELLSKGCQKGMQSLVNTAAFQEAAKGVANAQRVEQLTLLATIFVPLTFTCSIFGMNFAVFGQGELQLWIFAPVAAGVVALSYALWYVAGYNSRRRSASNLGNQVNN</sequence>
<dbReference type="STRING" id="278944.A0A4Z1HRB6"/>